<evidence type="ECO:0000313" key="1">
    <source>
        <dbReference type="EMBL" id="KAL2631917.1"/>
    </source>
</evidence>
<reference evidence="1 2" key="1">
    <citation type="submission" date="2024-09" db="EMBL/GenBank/DDBJ databases">
        <title>Chromosome-scale assembly of Riccia fluitans.</title>
        <authorList>
            <person name="Paukszto L."/>
            <person name="Sawicki J."/>
            <person name="Karawczyk K."/>
            <person name="Piernik-Szablinska J."/>
            <person name="Szczecinska M."/>
            <person name="Mazdziarz M."/>
        </authorList>
    </citation>
    <scope>NUCLEOTIDE SEQUENCE [LARGE SCALE GENOMIC DNA]</scope>
    <source>
        <strain evidence="1">Rf_01</strain>
        <tissue evidence="1">Aerial parts of the thallus</tissue>
    </source>
</reference>
<dbReference type="Proteomes" id="UP001605036">
    <property type="component" value="Unassembled WGS sequence"/>
</dbReference>
<dbReference type="AlphaFoldDB" id="A0ABD1YQD8"/>
<organism evidence="1 2">
    <name type="scientific">Riccia fluitans</name>
    <dbReference type="NCBI Taxonomy" id="41844"/>
    <lineage>
        <taxon>Eukaryota</taxon>
        <taxon>Viridiplantae</taxon>
        <taxon>Streptophyta</taxon>
        <taxon>Embryophyta</taxon>
        <taxon>Marchantiophyta</taxon>
        <taxon>Marchantiopsida</taxon>
        <taxon>Marchantiidae</taxon>
        <taxon>Marchantiales</taxon>
        <taxon>Ricciaceae</taxon>
        <taxon>Riccia</taxon>
    </lineage>
</organism>
<gene>
    <name evidence="1" type="ORF">R1flu_016603</name>
</gene>
<comment type="caution">
    <text evidence="1">The sequence shown here is derived from an EMBL/GenBank/DDBJ whole genome shotgun (WGS) entry which is preliminary data.</text>
</comment>
<sequence>MAIIVAVDMKNWLKFASMFFDKWQQKMAFRLKIEGLWEMVSGATVKPALPDNAVQVAARAAHAQMTAAAAQ</sequence>
<dbReference type="EMBL" id="JBHFFA010000004">
    <property type="protein sequence ID" value="KAL2631917.1"/>
    <property type="molecule type" value="Genomic_DNA"/>
</dbReference>
<name>A0ABD1YQD8_9MARC</name>
<accession>A0ABD1YQD8</accession>
<keyword evidence="2" id="KW-1185">Reference proteome</keyword>
<proteinExistence type="predicted"/>
<protein>
    <submittedName>
        <fullName evidence="1">Uncharacterized protein</fullName>
    </submittedName>
</protein>
<evidence type="ECO:0000313" key="2">
    <source>
        <dbReference type="Proteomes" id="UP001605036"/>
    </source>
</evidence>